<dbReference type="PROSITE" id="PS51257">
    <property type="entry name" value="PROKAR_LIPOPROTEIN"/>
    <property type="match status" value="1"/>
</dbReference>
<dbReference type="AlphaFoldDB" id="A0A2S2CP04"/>
<sequence>MEVCVRGIGPVRRFNATMACVLALGVSACSSTAVDLTYNRAAVSATLPKAKPTVEVFGVTDSRKNSSTRIGAIRGGFGNPIKTLEASAPVKDVVRQAFLDGLSARGLLAAPGAGSYGIELTVKRLDSSQLVRREAHSDFVFSVIEKTSGRQIYSKDVADNRADEGSLAGGILGSVEELRKITNDSLQAAVDQALDNPAFLSVIGVR</sequence>
<evidence type="ECO:0008006" key="4">
    <source>
        <dbReference type="Google" id="ProtNLM"/>
    </source>
</evidence>
<reference evidence="3" key="1">
    <citation type="submission" date="2018-05" db="EMBL/GenBank/DDBJ databases">
        <title>Azospirillum thermophila sp. nov., a novel isolated from hot spring.</title>
        <authorList>
            <person name="Zhao Z."/>
        </authorList>
    </citation>
    <scope>NUCLEOTIDE SEQUENCE [LARGE SCALE GENOMIC DNA]</scope>
    <source>
        <strain evidence="3">CFH 70021</strain>
    </source>
</reference>
<name>A0A2S2CP04_9PROT</name>
<accession>A0A2S2CP04</accession>
<dbReference type="EMBL" id="CP029353">
    <property type="protein sequence ID" value="AWK86253.1"/>
    <property type="molecule type" value="Genomic_DNA"/>
</dbReference>
<keyword evidence="3" id="KW-1185">Reference proteome</keyword>
<evidence type="ECO:0000313" key="2">
    <source>
        <dbReference type="EMBL" id="AWK86253.1"/>
    </source>
</evidence>
<gene>
    <name evidence="2" type="ORF">DEW08_08355</name>
</gene>
<evidence type="ECO:0000256" key="1">
    <source>
        <dbReference type="SAM" id="SignalP"/>
    </source>
</evidence>
<dbReference type="InterPro" id="IPR005619">
    <property type="entry name" value="Uncharacterised_YajG"/>
</dbReference>
<organism evidence="2 3">
    <name type="scientific">Azospirillum thermophilum</name>
    <dbReference type="NCBI Taxonomy" id="2202148"/>
    <lineage>
        <taxon>Bacteria</taxon>
        <taxon>Pseudomonadati</taxon>
        <taxon>Pseudomonadota</taxon>
        <taxon>Alphaproteobacteria</taxon>
        <taxon>Rhodospirillales</taxon>
        <taxon>Azospirillaceae</taxon>
        <taxon>Azospirillum</taxon>
    </lineage>
</organism>
<dbReference type="KEGG" id="azz:DEW08_08355"/>
<proteinExistence type="predicted"/>
<feature type="chain" id="PRO_5015738767" description="Lipoprotein" evidence="1">
    <location>
        <begin position="34"/>
        <end position="206"/>
    </location>
</feature>
<dbReference type="Proteomes" id="UP000245629">
    <property type="component" value="Chromosome 2"/>
</dbReference>
<feature type="signal peptide" evidence="1">
    <location>
        <begin position="1"/>
        <end position="33"/>
    </location>
</feature>
<keyword evidence="1" id="KW-0732">Signal</keyword>
<protein>
    <recommendedName>
        <fullName evidence="4">Lipoprotein</fullName>
    </recommendedName>
</protein>
<dbReference type="Pfam" id="PF03923">
    <property type="entry name" value="Lipoprotein_16"/>
    <property type="match status" value="1"/>
</dbReference>
<evidence type="ECO:0000313" key="3">
    <source>
        <dbReference type="Proteomes" id="UP000245629"/>
    </source>
</evidence>